<dbReference type="OrthoDB" id="2527272at2759"/>
<sequence length="434" mass="49412">MYLQSCRPTFPQAWILHTQSLSWGSYLSLAFASPTSNPKEDAALCSIENPPLGTPKHTIPELDKPNVQFLSSLPDISDFLNWNPSNPNPFILSISPLLFLKEEYSSFCSTPGQQVPLRRCKAMQRITIITATCQTVSGNLVIGYCYTCNAQYNPDRIMRHHPDGSRQFYLYDAEYLRVSKSDMLWIHCGVAKQQEYLTLRKVSWQGFTEYFNRCFNGSLTGEQSQRLFLEHFIRRLGTAYKFDQIFNMKINPDVKELVKEANQWFLRGGILPGSLEHTCEECTHLKRQAGLQEFNGSSDAVADVDQDSFGNLPLPQQNNQIEEDTELLAQMPAVESPPRNVGDDDERYIQAVVMDGIRMGHKICAYPGCQEPLQNYKTGRFCARLHIDLEKQCGIVDCTHPTREGSKACSLPEHEAFFQGFLRQFARISMHGLR</sequence>
<keyword evidence="4" id="KW-1185">Reference proteome</keyword>
<name>A0A0C9VPB2_SPHS4</name>
<evidence type="ECO:0000313" key="3">
    <source>
        <dbReference type="EMBL" id="KIJ39965.1"/>
    </source>
</evidence>
<protein>
    <submittedName>
        <fullName evidence="3">Uncharacterized protein</fullName>
    </submittedName>
</protein>
<dbReference type="AlphaFoldDB" id="A0A0C9VPB2"/>
<evidence type="ECO:0000259" key="1">
    <source>
        <dbReference type="Pfam" id="PF18718"/>
    </source>
</evidence>
<accession>A0A0C9VPB2</accession>
<feature type="domain" description="CxC5 like cysteine cluster associated with KDZ" evidence="1">
    <location>
        <begin position="107"/>
        <end position="215"/>
    </location>
</feature>
<evidence type="ECO:0000259" key="2">
    <source>
        <dbReference type="Pfam" id="PF18721"/>
    </source>
</evidence>
<dbReference type="Proteomes" id="UP000054279">
    <property type="component" value="Unassembled WGS sequence"/>
</dbReference>
<evidence type="ECO:0000313" key="4">
    <source>
        <dbReference type="Proteomes" id="UP000054279"/>
    </source>
</evidence>
<organism evidence="3 4">
    <name type="scientific">Sphaerobolus stellatus (strain SS14)</name>
    <dbReference type="NCBI Taxonomy" id="990650"/>
    <lineage>
        <taxon>Eukaryota</taxon>
        <taxon>Fungi</taxon>
        <taxon>Dikarya</taxon>
        <taxon>Basidiomycota</taxon>
        <taxon>Agaricomycotina</taxon>
        <taxon>Agaricomycetes</taxon>
        <taxon>Phallomycetidae</taxon>
        <taxon>Geastrales</taxon>
        <taxon>Sphaerobolaceae</taxon>
        <taxon>Sphaerobolus</taxon>
    </lineage>
</organism>
<dbReference type="Pfam" id="PF18721">
    <property type="entry name" value="CxC6"/>
    <property type="match status" value="1"/>
</dbReference>
<proteinExistence type="predicted"/>
<feature type="domain" description="CxC6 like cysteine cluster associated with KDZ" evidence="2">
    <location>
        <begin position="353"/>
        <end position="416"/>
    </location>
</feature>
<dbReference type="InterPro" id="IPR041539">
    <property type="entry name" value="CxC5"/>
</dbReference>
<dbReference type="Pfam" id="PF18718">
    <property type="entry name" value="CxC5"/>
    <property type="match status" value="1"/>
</dbReference>
<gene>
    <name evidence="3" type="ORF">M422DRAFT_49464</name>
</gene>
<dbReference type="EMBL" id="KN837148">
    <property type="protein sequence ID" value="KIJ39965.1"/>
    <property type="molecule type" value="Genomic_DNA"/>
</dbReference>
<dbReference type="HOGENOM" id="CLU_631885_0_0_1"/>
<reference evidence="3 4" key="1">
    <citation type="submission" date="2014-06" db="EMBL/GenBank/DDBJ databases">
        <title>Evolutionary Origins and Diversification of the Mycorrhizal Mutualists.</title>
        <authorList>
            <consortium name="DOE Joint Genome Institute"/>
            <consortium name="Mycorrhizal Genomics Consortium"/>
            <person name="Kohler A."/>
            <person name="Kuo A."/>
            <person name="Nagy L.G."/>
            <person name="Floudas D."/>
            <person name="Copeland A."/>
            <person name="Barry K.W."/>
            <person name="Cichocki N."/>
            <person name="Veneault-Fourrey C."/>
            <person name="LaButti K."/>
            <person name="Lindquist E.A."/>
            <person name="Lipzen A."/>
            <person name="Lundell T."/>
            <person name="Morin E."/>
            <person name="Murat C."/>
            <person name="Riley R."/>
            <person name="Ohm R."/>
            <person name="Sun H."/>
            <person name="Tunlid A."/>
            <person name="Henrissat B."/>
            <person name="Grigoriev I.V."/>
            <person name="Hibbett D.S."/>
            <person name="Martin F."/>
        </authorList>
    </citation>
    <scope>NUCLEOTIDE SEQUENCE [LARGE SCALE GENOMIC DNA]</scope>
    <source>
        <strain evidence="3 4">SS14</strain>
    </source>
</reference>
<dbReference type="InterPro" id="IPR040898">
    <property type="entry name" value="CxC6"/>
</dbReference>